<evidence type="ECO:0000256" key="9">
    <source>
        <dbReference type="ARBA" id="ARBA00022917"/>
    </source>
</evidence>
<evidence type="ECO:0000313" key="16">
    <source>
        <dbReference type="Proteomes" id="UP000186594"/>
    </source>
</evidence>
<evidence type="ECO:0000256" key="13">
    <source>
        <dbReference type="SAM" id="MobiDB-lite"/>
    </source>
</evidence>
<evidence type="ECO:0000256" key="11">
    <source>
        <dbReference type="ARBA" id="ARBA00023052"/>
    </source>
</evidence>
<evidence type="ECO:0000256" key="3">
    <source>
        <dbReference type="ARBA" id="ARBA00005775"/>
    </source>
</evidence>
<dbReference type="SMART" id="SM00543">
    <property type="entry name" value="MIF4G"/>
    <property type="match status" value="1"/>
</dbReference>
<feature type="compositionally biased region" description="Polar residues" evidence="13">
    <location>
        <begin position="1208"/>
        <end position="1236"/>
    </location>
</feature>
<proteinExistence type="inferred from homology"/>
<feature type="compositionally biased region" description="Polar residues" evidence="13">
    <location>
        <begin position="822"/>
        <end position="833"/>
    </location>
</feature>
<comment type="similarity">
    <text evidence="3">Belongs to the eukaryotic initiation factor 4G family.</text>
</comment>
<evidence type="ECO:0000256" key="12">
    <source>
        <dbReference type="ARBA" id="ARBA00072290"/>
    </source>
</evidence>
<keyword evidence="16" id="KW-1185">Reference proteome</keyword>
<feature type="compositionally biased region" description="Basic and acidic residues" evidence="13">
    <location>
        <begin position="1016"/>
        <end position="1049"/>
    </location>
</feature>
<dbReference type="InterPro" id="IPR003890">
    <property type="entry name" value="MIF4G-like_typ-3"/>
</dbReference>
<dbReference type="GO" id="GO:0004739">
    <property type="term" value="F:pyruvate dehydrogenase (acetyl-transferring) activity"/>
    <property type="evidence" value="ECO:0007669"/>
    <property type="project" value="UniProtKB-EC"/>
</dbReference>
<feature type="compositionally biased region" description="Basic and acidic residues" evidence="13">
    <location>
        <begin position="1627"/>
        <end position="1638"/>
    </location>
</feature>
<evidence type="ECO:0000256" key="8">
    <source>
        <dbReference type="ARBA" id="ARBA00022884"/>
    </source>
</evidence>
<name>A0A1U7LPZ1_NEOID</name>
<reference evidence="15 16" key="1">
    <citation type="submission" date="2016-04" db="EMBL/GenBank/DDBJ databases">
        <title>Evolutionary innovation and constraint leading to complex multicellularity in the Ascomycota.</title>
        <authorList>
            <person name="Cisse O."/>
            <person name="Nguyen A."/>
            <person name="Hewitt D.A."/>
            <person name="Jedd G."/>
            <person name="Stajich J.E."/>
        </authorList>
    </citation>
    <scope>NUCLEOTIDE SEQUENCE [LARGE SCALE GENOMIC DNA]</scope>
    <source>
        <strain evidence="15 16">DAH-3</strain>
    </source>
</reference>
<feature type="compositionally biased region" description="Polar residues" evidence="13">
    <location>
        <begin position="1697"/>
        <end position="1706"/>
    </location>
</feature>
<dbReference type="InterPro" id="IPR036211">
    <property type="entry name" value="eIF4G_eIF4E-bd_sf"/>
</dbReference>
<dbReference type="SUPFAM" id="SSF101489">
    <property type="entry name" value="Eukaryotic initiation factor 4f subunit eIF4g, eIF4e-binding domain"/>
    <property type="match status" value="1"/>
</dbReference>
<feature type="region of interest" description="Disordered" evidence="13">
    <location>
        <begin position="795"/>
        <end position="839"/>
    </location>
</feature>
<dbReference type="EC" id="1.2.4.1" evidence="4"/>
<keyword evidence="7" id="KW-0597">Phosphoprotein</keyword>
<feature type="compositionally biased region" description="Basic and acidic residues" evidence="13">
    <location>
        <begin position="1295"/>
        <end position="1306"/>
    </location>
</feature>
<dbReference type="InterPro" id="IPR022745">
    <property type="entry name" value="eIF4G1_eIF4E-bd"/>
</dbReference>
<dbReference type="PANTHER" id="PTHR11516:SF60">
    <property type="entry name" value="PYRUVATE DEHYDROGENASE E1 COMPONENT SUBUNIT ALPHA"/>
    <property type="match status" value="1"/>
</dbReference>
<accession>A0A1U7LPZ1</accession>
<dbReference type="SUPFAM" id="SSF52518">
    <property type="entry name" value="Thiamin diphosphate-binding fold (THDP-binding)"/>
    <property type="match status" value="1"/>
</dbReference>
<keyword evidence="10" id="KW-0560">Oxidoreductase</keyword>
<dbReference type="Gene3D" id="3.40.50.970">
    <property type="match status" value="1"/>
</dbReference>
<dbReference type="CDD" id="cd02000">
    <property type="entry name" value="TPP_E1_PDC_ADC_BCADC"/>
    <property type="match status" value="1"/>
</dbReference>
<keyword evidence="6 15" id="KW-0396">Initiation factor</keyword>
<dbReference type="STRING" id="1198029.A0A1U7LPZ1"/>
<feature type="compositionally biased region" description="Polar residues" evidence="13">
    <location>
        <begin position="867"/>
        <end position="882"/>
    </location>
</feature>
<feature type="region of interest" description="Disordered" evidence="13">
    <location>
        <begin position="466"/>
        <end position="652"/>
    </location>
</feature>
<feature type="compositionally biased region" description="Polar residues" evidence="13">
    <location>
        <begin position="703"/>
        <end position="726"/>
    </location>
</feature>
<gene>
    <name evidence="15" type="ORF">NEOLI_001317</name>
</gene>
<feature type="compositionally biased region" description="Polar residues" evidence="13">
    <location>
        <begin position="642"/>
        <end position="652"/>
    </location>
</feature>
<sequence>MLPRPFARLSLFSNRIHKTLPFLRTVTIDAASSQADVKKKPKKDDEHFKVTLPSDSFEFYKLDGPKLEVDVTKKELIAMYTDMVTIRRLEMAADALYKAKKIRGLYTATSHLSTGQEAIAVGIEKAITKGMISSSSLLLSQLIVVMACPLSRLLLSLGFTLMRGGSVKSILAELLGRQDGIAHGKGGSMHMFTKGFFGGNGIVGAQVPVGAGLAFALKYMGRDNCAFTLYGDGASNQGQVFEAFNMAKLWDLPCVFACENNKYGMGTSAERSSALTEYYKRGQYIPGIKVNGMDVLAVKHASGFAKEWTTSGKGPLVLEFETYRYGGHSMSDPGVTYRTREEIQYMRSTNDAIAGLKAKILEWNVLSEFQLKEVDKEARARVEAETKEAEKSPDPAADPKTLFKDVYAGLDPNHLTCGDVYRRKISIATKRRIASDMTDNGCRGESFLPLILCPIREGSRRIFSQMMQQQSWSKIASAPKPPPQQISSHPPPTQVPQTPKPAVPQIPATYGRSASVASSAPVKQQPTKTNGHPIAPVQPVTLTNGPTPVPLKQPAVEKRAEMPNSAGIRDESAQVPASTATPPAPVSHKEQVSNVLSSQSHNGSIPISGQTSLPARVRRDSVHSTHSASAEHAHHQNHMSEIAQSPRRTPQQAYAQPHFAHGQQFQHGQYNGYPGGYQNSNFRSPMVSQRGFNNPSPAMPFNQPGSRTRPSPRASNLLPSPLTTHAQPHAQMPMGSPLQTPTYMVPTYPGYPPMMDPNYPYYAGPMGVSSHGFTPASPRPNNAYTASSSPAYVSPVGPSFGPPPMSRSASTISDAQSHRHSASATSVVPSTPKATEFQLPTKKTSAIKIINPDTKSEVVAKIVPSKKVSSLRTKTDSPSIANESEHPGSQKDSVEEDDAKAKAEVKKATFIKQIHEVKEREEREAREKVEAEEKSKAERERLAKEKEDLERKTKIDQEAAEKAKEEEAEKRKAADAEAQRMREEAARIAKQKLEEEEAALVAEEKRQAEEANAARLAKDIRKSEEEKTAQEEENRLTNEREAKVDDSKRSLTLPEMVFTSSELDAITMPPPLKKDKKIPSSLNLSLTKQINEPLPSAPLTALRTSKFINDITKVSYPEGFRSPNPALNMNAPSGRIVYDKDFLLQFQAAYTDKPMFDWDDRIRDTIGDLSGESRPTSTRSTGGRTASRVSGAPPMGSLGLTSLGPAASTLTSQQRFELSSKQGGSQSRGANATGSQPVGAFPVMGAHFKPSLGPLGSGRSASASGVSTSIGAVPGSPRAKSTRGGGSRRGGTSESKSRHEKSDMEKGLTIPIDQIKPLEASASRWKPRALAEISAEAGPALGNEDPLMTPDTVQRKVKALLNKITPNNEEKITAQILDIASQSKRETDGQTLRQVIQLTFEKATDEPNFSSVYADSARHMMDQMNSDIKDEKVLGKSGQPLSGGLLFRKYLLNRCQEDFERGWNVTPKLEGVTNPQEAELLSEEYYVAAAAKRRGLGLIKFIGELYKRSMLVEKIMHECVTKLLQNVTDPEEEEVESLCKLLTTVGGMLDKDKGAHRMTAYFERLGQLLESKIPSRMKFMVMDLIDLRKKGWLDKAAEAGPKTIAEIHADAAKAQQEAAAKSAAQSRRSDAGRGDSRGQNRNLGYGGVPNPGGTRGDGWSTVKTPNRQALAGDLSRLGMMRTNSQTSGLGPGGAFSSLRSASGNGTKKSHPARFQDDEVPSISRSGTPVIRKASHTAQSVNQFDLLNMDIGDSTAAGAENHETEDLTTSQAVAESSTEPHRERPRLNLLPKGSTLGESSLTATAADKN</sequence>
<dbReference type="Gene3D" id="1.25.40.180">
    <property type="match status" value="1"/>
</dbReference>
<organism evidence="15 16">
    <name type="scientific">Neolecta irregularis (strain DAH-3)</name>
    <dbReference type="NCBI Taxonomy" id="1198029"/>
    <lineage>
        <taxon>Eukaryota</taxon>
        <taxon>Fungi</taxon>
        <taxon>Dikarya</taxon>
        <taxon>Ascomycota</taxon>
        <taxon>Taphrinomycotina</taxon>
        <taxon>Neolectales</taxon>
        <taxon>Neolectaceae</taxon>
        <taxon>Neolecta</taxon>
    </lineage>
</organism>
<evidence type="ECO:0000256" key="2">
    <source>
        <dbReference type="ARBA" id="ARBA00004496"/>
    </source>
</evidence>
<dbReference type="GO" id="GO:0003723">
    <property type="term" value="F:RNA binding"/>
    <property type="evidence" value="ECO:0007669"/>
    <property type="project" value="UniProtKB-KW"/>
</dbReference>
<feature type="compositionally biased region" description="Low complexity" evidence="13">
    <location>
        <begin position="665"/>
        <end position="681"/>
    </location>
</feature>
<dbReference type="PANTHER" id="PTHR11516">
    <property type="entry name" value="PYRUVATE DEHYDROGENASE E1 COMPONENT, ALPHA SUBUNIT BACTERIAL AND ORGANELLAR"/>
    <property type="match status" value="1"/>
</dbReference>
<keyword evidence="9" id="KW-0648">Protein biosynthesis</keyword>
<evidence type="ECO:0000259" key="14">
    <source>
        <dbReference type="SMART" id="SM00543"/>
    </source>
</evidence>
<dbReference type="Proteomes" id="UP000186594">
    <property type="component" value="Unassembled WGS sequence"/>
</dbReference>
<feature type="compositionally biased region" description="Polar residues" evidence="13">
    <location>
        <begin position="592"/>
        <end position="613"/>
    </location>
</feature>
<dbReference type="InterPro" id="IPR029061">
    <property type="entry name" value="THDP-binding"/>
</dbReference>
<comment type="cofactor">
    <cofactor evidence="1">
        <name>thiamine diphosphate</name>
        <dbReference type="ChEBI" id="CHEBI:58937"/>
    </cofactor>
</comment>
<keyword evidence="5" id="KW-0963">Cytoplasm</keyword>
<dbReference type="InterPro" id="IPR001017">
    <property type="entry name" value="DH_E1"/>
</dbReference>
<feature type="region of interest" description="Disordered" evidence="13">
    <location>
        <begin position="665"/>
        <end position="739"/>
    </location>
</feature>
<evidence type="ECO:0000256" key="7">
    <source>
        <dbReference type="ARBA" id="ARBA00022553"/>
    </source>
</evidence>
<feature type="region of interest" description="Disordered" evidence="13">
    <location>
        <begin position="1166"/>
        <end position="1315"/>
    </location>
</feature>
<dbReference type="EMBL" id="LXFE01000695">
    <property type="protein sequence ID" value="OLL24653.1"/>
    <property type="molecule type" value="Genomic_DNA"/>
</dbReference>
<keyword evidence="11" id="KW-0786">Thiamine pyrophosphate</keyword>
<feature type="compositionally biased region" description="Polar residues" evidence="13">
    <location>
        <begin position="515"/>
        <end position="530"/>
    </location>
</feature>
<dbReference type="FunFam" id="3.40.50.970:FF:000013">
    <property type="entry name" value="Pyruvate dehydrogenase E1 component subunit alpha"/>
    <property type="match status" value="1"/>
</dbReference>
<protein>
    <recommendedName>
        <fullName evidence="12">Pyruvate dehydrogenase E1 component subunit alpha, mitochondrial</fullName>
        <ecNumber evidence="4">1.2.4.1</ecNumber>
    </recommendedName>
</protein>
<feature type="compositionally biased region" description="Basic and acidic residues" evidence="13">
    <location>
        <begin position="883"/>
        <end position="987"/>
    </location>
</feature>
<feature type="domain" description="MIF4G" evidence="14">
    <location>
        <begin position="1354"/>
        <end position="1591"/>
    </location>
</feature>
<dbReference type="GO" id="GO:0006086">
    <property type="term" value="P:pyruvate decarboxylation to acetyl-CoA"/>
    <property type="evidence" value="ECO:0007669"/>
    <property type="project" value="TreeGrafter"/>
</dbReference>
<dbReference type="GO" id="GO:0003743">
    <property type="term" value="F:translation initiation factor activity"/>
    <property type="evidence" value="ECO:0007669"/>
    <property type="project" value="UniProtKB-KW"/>
</dbReference>
<evidence type="ECO:0000256" key="5">
    <source>
        <dbReference type="ARBA" id="ARBA00022490"/>
    </source>
</evidence>
<evidence type="ECO:0000256" key="6">
    <source>
        <dbReference type="ARBA" id="ARBA00022540"/>
    </source>
</evidence>
<feature type="compositionally biased region" description="Low complexity" evidence="13">
    <location>
        <begin position="1615"/>
        <end position="1626"/>
    </location>
</feature>
<evidence type="ECO:0000256" key="1">
    <source>
        <dbReference type="ARBA" id="ARBA00001964"/>
    </source>
</evidence>
<feature type="region of interest" description="Disordered" evidence="13">
    <location>
        <begin position="866"/>
        <end position="987"/>
    </location>
</feature>
<feature type="region of interest" description="Disordered" evidence="13">
    <location>
        <begin position="1615"/>
        <end position="1725"/>
    </location>
</feature>
<dbReference type="OrthoDB" id="10256198at2759"/>
<feature type="compositionally biased region" description="Polar residues" evidence="13">
    <location>
        <begin position="682"/>
        <end position="696"/>
    </location>
</feature>
<dbReference type="GO" id="GO:0010494">
    <property type="term" value="C:cytoplasmic stress granule"/>
    <property type="evidence" value="ECO:0007669"/>
    <property type="project" value="UniProtKB-ARBA"/>
</dbReference>
<evidence type="ECO:0000256" key="4">
    <source>
        <dbReference type="ARBA" id="ARBA00012281"/>
    </source>
</evidence>
<dbReference type="InterPro" id="IPR016024">
    <property type="entry name" value="ARM-type_fold"/>
</dbReference>
<dbReference type="Pfam" id="PF12152">
    <property type="entry name" value="eIF_4G1"/>
    <property type="match status" value="1"/>
</dbReference>
<keyword evidence="8" id="KW-0694">RNA-binding</keyword>
<feature type="compositionally biased region" description="Polar residues" evidence="13">
    <location>
        <begin position="1766"/>
        <end position="1776"/>
    </location>
</feature>
<feature type="compositionally biased region" description="Pro residues" evidence="13">
    <location>
        <begin position="479"/>
        <end position="504"/>
    </location>
</feature>
<feature type="compositionally biased region" description="Basic and acidic residues" evidence="13">
    <location>
        <begin position="617"/>
        <end position="634"/>
    </location>
</feature>
<feature type="compositionally biased region" description="Low complexity" evidence="13">
    <location>
        <begin position="1170"/>
        <end position="1191"/>
    </location>
</feature>
<comment type="caution">
    <text evidence="15">The sequence shown here is derived from an EMBL/GenBank/DDBJ whole genome shotgun (WGS) entry which is preliminary data.</text>
</comment>
<feature type="compositionally biased region" description="Low complexity" evidence="13">
    <location>
        <begin position="1251"/>
        <end position="1272"/>
    </location>
</feature>
<dbReference type="Pfam" id="PF02854">
    <property type="entry name" value="MIF4G"/>
    <property type="match status" value="1"/>
</dbReference>
<dbReference type="FunFam" id="1.25.40.180:FF:000020">
    <property type="entry name" value="Eukaryotic translation initiation factor subunit"/>
    <property type="match status" value="1"/>
</dbReference>
<comment type="subcellular location">
    <subcellularLocation>
        <location evidence="2">Cytoplasm</location>
    </subcellularLocation>
</comment>
<dbReference type="Pfam" id="PF00676">
    <property type="entry name" value="E1_dh"/>
    <property type="match status" value="1"/>
</dbReference>
<dbReference type="SUPFAM" id="SSF48371">
    <property type="entry name" value="ARM repeat"/>
    <property type="match status" value="1"/>
</dbReference>
<feature type="compositionally biased region" description="Gly residues" evidence="13">
    <location>
        <begin position="1644"/>
        <end position="1656"/>
    </location>
</feature>
<evidence type="ECO:0000256" key="10">
    <source>
        <dbReference type="ARBA" id="ARBA00023002"/>
    </source>
</evidence>
<feature type="region of interest" description="Disordered" evidence="13">
    <location>
        <begin position="1757"/>
        <end position="1808"/>
    </location>
</feature>
<evidence type="ECO:0000313" key="15">
    <source>
        <dbReference type="EMBL" id="OLL24653.1"/>
    </source>
</evidence>
<dbReference type="InterPro" id="IPR050642">
    <property type="entry name" value="PDH_E1_Alpha_Subunit"/>
</dbReference>
<dbReference type="Gene3D" id="1.20.970.30">
    <property type="entry name" value="eIF4G, eIF4E-binding domain"/>
    <property type="match status" value="1"/>
</dbReference>
<feature type="region of interest" description="Disordered" evidence="13">
    <location>
        <begin position="1004"/>
        <end position="1050"/>
    </location>
</feature>